<feature type="compositionally biased region" description="Basic and acidic residues" evidence="1">
    <location>
        <begin position="54"/>
        <end position="69"/>
    </location>
</feature>
<reference evidence="2 3" key="1">
    <citation type="journal article" date="2022" name="Nat. Plants">
        <title>Genomes of leafy and leafless Platanthera orchids illuminate the evolution of mycoheterotrophy.</title>
        <authorList>
            <person name="Li M.H."/>
            <person name="Liu K.W."/>
            <person name="Li Z."/>
            <person name="Lu H.C."/>
            <person name="Ye Q.L."/>
            <person name="Zhang D."/>
            <person name="Wang J.Y."/>
            <person name="Li Y.F."/>
            <person name="Zhong Z.M."/>
            <person name="Liu X."/>
            <person name="Yu X."/>
            <person name="Liu D.K."/>
            <person name="Tu X.D."/>
            <person name="Liu B."/>
            <person name="Hao Y."/>
            <person name="Liao X.Y."/>
            <person name="Jiang Y.T."/>
            <person name="Sun W.H."/>
            <person name="Chen J."/>
            <person name="Chen Y.Q."/>
            <person name="Ai Y."/>
            <person name="Zhai J.W."/>
            <person name="Wu S.S."/>
            <person name="Zhou Z."/>
            <person name="Hsiao Y.Y."/>
            <person name="Wu W.L."/>
            <person name="Chen Y.Y."/>
            <person name="Lin Y.F."/>
            <person name="Hsu J.L."/>
            <person name="Li C.Y."/>
            <person name="Wang Z.W."/>
            <person name="Zhao X."/>
            <person name="Zhong W.Y."/>
            <person name="Ma X.K."/>
            <person name="Ma L."/>
            <person name="Huang J."/>
            <person name="Chen G.Z."/>
            <person name="Huang M.Z."/>
            <person name="Huang L."/>
            <person name="Peng D.H."/>
            <person name="Luo Y.B."/>
            <person name="Zou S.Q."/>
            <person name="Chen S.P."/>
            <person name="Lan S."/>
            <person name="Tsai W.C."/>
            <person name="Van de Peer Y."/>
            <person name="Liu Z.J."/>
        </authorList>
    </citation>
    <scope>NUCLEOTIDE SEQUENCE [LARGE SCALE GENOMIC DNA]</scope>
    <source>
        <strain evidence="2">Lor287</strain>
    </source>
</reference>
<sequence>MTSDDRRDANPTRDKGKTKLGAANIPGPARRILVETDRSQREAVDPLQVYSSRRLREDREDLEGRREAMSEESDSGHQSAPLQIADIAQAIADAIVMFSKMFQNLGIHINMTITDVSSRKEFFHRISKYNNVPPTKDNVFLRHYCK</sequence>
<evidence type="ECO:0000313" key="2">
    <source>
        <dbReference type="EMBL" id="KAK8935458.1"/>
    </source>
</evidence>
<feature type="region of interest" description="Disordered" evidence="1">
    <location>
        <begin position="1"/>
        <end position="81"/>
    </location>
</feature>
<evidence type="ECO:0000313" key="3">
    <source>
        <dbReference type="Proteomes" id="UP001418222"/>
    </source>
</evidence>
<feature type="compositionally biased region" description="Basic and acidic residues" evidence="1">
    <location>
        <begin position="32"/>
        <end position="44"/>
    </location>
</feature>
<keyword evidence="3" id="KW-1185">Reference proteome</keyword>
<dbReference type="Proteomes" id="UP001418222">
    <property type="component" value="Unassembled WGS sequence"/>
</dbReference>
<evidence type="ECO:0000256" key="1">
    <source>
        <dbReference type="SAM" id="MobiDB-lite"/>
    </source>
</evidence>
<organism evidence="2 3">
    <name type="scientific">Platanthera zijinensis</name>
    <dbReference type="NCBI Taxonomy" id="2320716"/>
    <lineage>
        <taxon>Eukaryota</taxon>
        <taxon>Viridiplantae</taxon>
        <taxon>Streptophyta</taxon>
        <taxon>Embryophyta</taxon>
        <taxon>Tracheophyta</taxon>
        <taxon>Spermatophyta</taxon>
        <taxon>Magnoliopsida</taxon>
        <taxon>Liliopsida</taxon>
        <taxon>Asparagales</taxon>
        <taxon>Orchidaceae</taxon>
        <taxon>Orchidoideae</taxon>
        <taxon>Orchideae</taxon>
        <taxon>Orchidinae</taxon>
        <taxon>Platanthera</taxon>
    </lineage>
</organism>
<protein>
    <submittedName>
        <fullName evidence="2">Uncharacterized protein</fullName>
    </submittedName>
</protein>
<dbReference type="AlphaFoldDB" id="A0AAP0BC74"/>
<proteinExistence type="predicted"/>
<dbReference type="EMBL" id="JBBWWQ010000011">
    <property type="protein sequence ID" value="KAK8935458.1"/>
    <property type="molecule type" value="Genomic_DNA"/>
</dbReference>
<feature type="compositionally biased region" description="Basic and acidic residues" evidence="1">
    <location>
        <begin position="1"/>
        <end position="17"/>
    </location>
</feature>
<accession>A0AAP0BC74</accession>
<gene>
    <name evidence="2" type="ORF">KSP39_PZI012875</name>
</gene>
<comment type="caution">
    <text evidence="2">The sequence shown here is derived from an EMBL/GenBank/DDBJ whole genome shotgun (WGS) entry which is preliminary data.</text>
</comment>
<name>A0AAP0BC74_9ASPA</name>